<reference evidence="2 3" key="1">
    <citation type="submission" date="2014-04" db="EMBL/GenBank/DDBJ databases">
        <authorList>
            <consortium name="DOE Joint Genome Institute"/>
            <person name="Kuo A."/>
            <person name="Tarkka M."/>
            <person name="Buscot F."/>
            <person name="Kohler A."/>
            <person name="Nagy L.G."/>
            <person name="Floudas D."/>
            <person name="Copeland A."/>
            <person name="Barry K.W."/>
            <person name="Cichocki N."/>
            <person name="Veneault-Fourrey C."/>
            <person name="LaButti K."/>
            <person name="Lindquist E.A."/>
            <person name="Lipzen A."/>
            <person name="Lundell T."/>
            <person name="Morin E."/>
            <person name="Murat C."/>
            <person name="Sun H."/>
            <person name="Tunlid A."/>
            <person name="Henrissat B."/>
            <person name="Grigoriev I.V."/>
            <person name="Hibbett D.S."/>
            <person name="Martin F."/>
            <person name="Nordberg H.P."/>
            <person name="Cantor M.N."/>
            <person name="Hua S.X."/>
        </authorList>
    </citation>
    <scope>NUCLEOTIDE SEQUENCE [LARGE SCALE GENOMIC DNA]</scope>
    <source>
        <strain evidence="2 3">F 1598</strain>
    </source>
</reference>
<keyword evidence="3" id="KW-1185">Reference proteome</keyword>
<dbReference type="InParanoid" id="A0A0C3BZU7"/>
<gene>
    <name evidence="2" type="ORF">PILCRDRAFT_199</name>
</gene>
<feature type="region of interest" description="Disordered" evidence="1">
    <location>
        <begin position="124"/>
        <end position="177"/>
    </location>
</feature>
<evidence type="ECO:0000313" key="3">
    <source>
        <dbReference type="Proteomes" id="UP000054166"/>
    </source>
</evidence>
<dbReference type="Proteomes" id="UP000054166">
    <property type="component" value="Unassembled WGS sequence"/>
</dbReference>
<dbReference type="EMBL" id="KN832970">
    <property type="protein sequence ID" value="KIM92073.1"/>
    <property type="molecule type" value="Genomic_DNA"/>
</dbReference>
<dbReference type="HOGENOM" id="CLU_1518445_0_0_1"/>
<name>A0A0C3BZU7_PILCF</name>
<accession>A0A0C3BZU7</accession>
<protein>
    <submittedName>
        <fullName evidence="2">Uncharacterized protein</fullName>
    </submittedName>
</protein>
<reference evidence="3" key="2">
    <citation type="submission" date="2015-01" db="EMBL/GenBank/DDBJ databases">
        <title>Evolutionary Origins and Diversification of the Mycorrhizal Mutualists.</title>
        <authorList>
            <consortium name="DOE Joint Genome Institute"/>
            <consortium name="Mycorrhizal Genomics Consortium"/>
            <person name="Kohler A."/>
            <person name="Kuo A."/>
            <person name="Nagy L.G."/>
            <person name="Floudas D."/>
            <person name="Copeland A."/>
            <person name="Barry K.W."/>
            <person name="Cichocki N."/>
            <person name="Veneault-Fourrey C."/>
            <person name="LaButti K."/>
            <person name="Lindquist E.A."/>
            <person name="Lipzen A."/>
            <person name="Lundell T."/>
            <person name="Morin E."/>
            <person name="Murat C."/>
            <person name="Riley R."/>
            <person name="Ohm R."/>
            <person name="Sun H."/>
            <person name="Tunlid A."/>
            <person name="Henrissat B."/>
            <person name="Grigoriev I.V."/>
            <person name="Hibbett D.S."/>
            <person name="Martin F."/>
        </authorList>
    </citation>
    <scope>NUCLEOTIDE SEQUENCE [LARGE SCALE GENOMIC DNA]</scope>
    <source>
        <strain evidence="3">F 1598</strain>
    </source>
</reference>
<organism evidence="2 3">
    <name type="scientific">Piloderma croceum (strain F 1598)</name>
    <dbReference type="NCBI Taxonomy" id="765440"/>
    <lineage>
        <taxon>Eukaryota</taxon>
        <taxon>Fungi</taxon>
        <taxon>Dikarya</taxon>
        <taxon>Basidiomycota</taxon>
        <taxon>Agaricomycotina</taxon>
        <taxon>Agaricomycetes</taxon>
        <taxon>Agaricomycetidae</taxon>
        <taxon>Atheliales</taxon>
        <taxon>Atheliaceae</taxon>
        <taxon>Piloderma</taxon>
    </lineage>
</organism>
<evidence type="ECO:0000313" key="2">
    <source>
        <dbReference type="EMBL" id="KIM92073.1"/>
    </source>
</evidence>
<evidence type="ECO:0000256" key="1">
    <source>
        <dbReference type="SAM" id="MobiDB-lite"/>
    </source>
</evidence>
<proteinExistence type="predicted"/>
<feature type="compositionally biased region" description="Basic and acidic residues" evidence="1">
    <location>
        <begin position="144"/>
        <end position="161"/>
    </location>
</feature>
<sequence length="177" mass="19541">MSFERKYKGSTRDRNDIERSLRLKRALNERCAGILEGSISVTVSPFRKAWMLSTNRLEGFQTKEERSPATKGVENRVELVMKPDHVPSDQPIIMTENGDALVCAQADACLCTSDHALLHAEPTKGSARGMALGKRSPPGRTRRTHEAQKSMSAHEGEKVREIFSGSARNSGEGEGFI</sequence>
<dbReference type="AlphaFoldDB" id="A0A0C3BZU7"/>